<dbReference type="EMBL" id="AYYC01000676">
    <property type="protein sequence ID" value="ETK04231.1"/>
    <property type="molecule type" value="Genomic_DNA"/>
</dbReference>
<protein>
    <submittedName>
        <fullName evidence="1">Uncharacterized protein</fullName>
    </submittedName>
</protein>
<sequence length="1508" mass="166336">MAQQAVLGLWTGVNKPAKTDGGVGGTFLIGNATQFQNQLTLNSGTNGGTLANYYYHTNTEQRPGGWSNESITTTDAVVHDVNISGTSGGTHITFNLNSTGDMTIENTQCAALNFNGKFAPTIGGDGALRINPRTWTTTGNLEYPTVFSPIDLPPVLSTPTGLAVRGHTHFAEDVELNFGSNKGFLLLEGGKITFDKKYTYNRGGVSSVTGQPNASIGSHQVLMALGDCVDSANIKAIGDVSSVSGSLLPVLWWANQDIQTYSDVLFNQSNGAHGPLTLFAGQDFVAYSRPKKFTIKQENPDEIFIGALRDIRTQTEDKIERTKKGITKMIAGQDIDIQNSFLFDGQEQNKDPGDVFLMYAKRNIWTNSQCISAPMTYKLASGNGGHFDIRAGRNITTKDKLTFLFGNTDKKVRNVSIAAQGGNVELRRATNYYYDSDSTILISAERDKPYSLAKKAGLTGIVTHNDPSNMDAARFLSDGHIHFDDSLNIERSNNAEGKSNIFSDYHLRTAMVNIKNTNATNKNKTTFESHLGDVWLGYSVGNDGCTPLPSPVPDYDKNLFYYSDAANSNTQWLKIRAGYQDQANTGRYGGGNIYVAQMKNELTKNGTTNTEITIPFSNEYYCESTWSPDLLHKRKDASMMMYEHAGIIFGLGHCGKDKDISQYAPGMTSSPAEITKLSLEHIGNKGDLKVDAGKRGNIIINRGAKLNFQDTTNMTGNAIFRTRFGDIDMREKFDADTMRGSLLFLAQVDNLDELSRVGICGCAEERNNVYLQDFQYRSHNAGGSVFVGADNNIKLNYGGLQNIGTRHDPFLSKDYKVCSDGKVAKIGYGYNGTTCSEPDLHCDAIESVNRARKLTLYFDEDSQNKPITSGGFAAVASDYIDVYKEMEYRGGKGSGMGSVPGTGTLHGEMVSGYGLYMKTQGNKDNWTINIFKEIPNCPTSCVDENCRRDYLHMVSRMTFHDNAIIKAHNQQVYLGSPVIETFGKMELDTKEKSGGNTDITLQADSLIFHDDFVKIGKKIKLSTWSGLKNDKPIMKFGHMRHTPPFRELKKDDCNTEEECEPCHYYIRGSKDPVHMLDTITIKFGDEAYLERLNTVIFDHTVLTCLTDSFDHIKGAPVLNAQIRTDTFKIRHQVDLFADEKHERDAHLELISEEQMGSKDYAGIYTKHLHMEPIGACDVPYSELWTSDDLALDVVTTSIFGGFGFIHSDVHVENGAHLNAGFTSLRLRGLCYEQMCGTQRMKDLRLDVGAQLHFSVGTTKGLNGEYSDAIEVDRLTTYGSVDVNIEIRPCEKIEKRCYPIIYYKSITPNSLNQLKLNPRKVMIDGEEYPLNLNISTDGIVYVCVGDAQPVDINRTVTIPSVSGVKTDPGVGIWDVKSRGSFKFKATFSGSKPLAVRTNRTVKGAPEMLTGTKNANGEYEYIIPNVQQDITLSIGPDHVANELLAGTAVWSHGEMIYIRVDRADIASIYSVAGQLVRKVDLPEGDTSIPMSRGAYVITLKDGSVHKVIVK</sequence>
<reference evidence="1 2" key="1">
    <citation type="submission" date="2013-11" db="EMBL/GenBank/DDBJ databases">
        <title>Single cell genomics of uncultured Tannerella BU063 (oral taxon 286).</title>
        <authorList>
            <person name="Beall C.J."/>
            <person name="Campbell A.G."/>
            <person name="Griffen A.L."/>
            <person name="Podar M."/>
            <person name="Leys E.J."/>
        </authorList>
    </citation>
    <scope>NUCLEOTIDE SEQUENCE [LARGE SCALE GENOMIC DNA]</scope>
    <source>
        <strain evidence="1">Cell 5</strain>
    </source>
</reference>
<evidence type="ECO:0000313" key="2">
    <source>
        <dbReference type="Proteomes" id="UP000018872"/>
    </source>
</evidence>
<organism evidence="1 2">
    <name type="scientific">Tannerella sp. oral taxon BU063 isolate Cell 5</name>
    <dbReference type="NCBI Taxonomy" id="1410950"/>
    <lineage>
        <taxon>Bacteria</taxon>
        <taxon>Pseudomonadati</taxon>
        <taxon>Bacteroidota</taxon>
        <taxon>Bacteroidia</taxon>
        <taxon>Bacteroidales</taxon>
        <taxon>Tannerellaceae</taxon>
        <taxon>Tannerella</taxon>
    </lineage>
</organism>
<accession>W2CCK5</accession>
<dbReference type="PATRIC" id="fig|1410950.3.peg.1453"/>
<name>W2CCK5_9BACT</name>
<dbReference type="Proteomes" id="UP000018872">
    <property type="component" value="Unassembled WGS sequence"/>
</dbReference>
<comment type="caution">
    <text evidence="1">The sequence shown here is derived from an EMBL/GenBank/DDBJ whole genome shotgun (WGS) entry which is preliminary data.</text>
</comment>
<proteinExistence type="predicted"/>
<gene>
    <name evidence="1" type="ORF">T229_10025</name>
</gene>
<evidence type="ECO:0000313" key="1">
    <source>
        <dbReference type="EMBL" id="ETK04231.1"/>
    </source>
</evidence>